<dbReference type="RefSeq" id="WP_085770736.1">
    <property type="nucleotide sequence ID" value="NZ_AP027149.1"/>
</dbReference>
<keyword evidence="2" id="KW-1185">Reference proteome</keyword>
<gene>
    <name evidence="1" type="ORF">B1812_05790</name>
</gene>
<organism evidence="1 2">
    <name type="scientific">Methylocystis bryophila</name>
    <dbReference type="NCBI Taxonomy" id="655015"/>
    <lineage>
        <taxon>Bacteria</taxon>
        <taxon>Pseudomonadati</taxon>
        <taxon>Pseudomonadota</taxon>
        <taxon>Alphaproteobacteria</taxon>
        <taxon>Hyphomicrobiales</taxon>
        <taxon>Methylocystaceae</taxon>
        <taxon>Methylocystis</taxon>
    </lineage>
</organism>
<sequence length="89" mass="10092">MSSVEQCAESERMATPELPLCALPSERHKLLLESYRFNLKRGKPSVCKMILEDLWRFMDLGAWEHAADLLVVHRMLMSGCASPECLRAG</sequence>
<dbReference type="EMBL" id="CP019948">
    <property type="protein sequence ID" value="ARN80662.1"/>
    <property type="molecule type" value="Genomic_DNA"/>
</dbReference>
<evidence type="ECO:0000313" key="1">
    <source>
        <dbReference type="EMBL" id="ARN80662.1"/>
    </source>
</evidence>
<protein>
    <submittedName>
        <fullName evidence="1">Uncharacterized protein</fullName>
    </submittedName>
</protein>
<dbReference type="KEGG" id="mbry:B1812_05790"/>
<dbReference type="Proteomes" id="UP000193978">
    <property type="component" value="Chromosome"/>
</dbReference>
<dbReference type="AlphaFoldDB" id="A0A1W6MSX8"/>
<reference evidence="1 2" key="1">
    <citation type="submission" date="2017-02" db="EMBL/GenBank/DDBJ databases">
        <authorList>
            <person name="Peterson S.W."/>
        </authorList>
    </citation>
    <scope>NUCLEOTIDE SEQUENCE [LARGE SCALE GENOMIC DNA]</scope>
    <source>
        <strain evidence="1 2">S285</strain>
    </source>
</reference>
<accession>A0A1W6MSX8</accession>
<evidence type="ECO:0000313" key="2">
    <source>
        <dbReference type="Proteomes" id="UP000193978"/>
    </source>
</evidence>
<name>A0A1W6MSX8_9HYPH</name>
<proteinExistence type="predicted"/>